<dbReference type="EMBL" id="AWXZ01000039">
    <property type="protein sequence ID" value="ESR23095.1"/>
    <property type="molecule type" value="Genomic_DNA"/>
</dbReference>
<feature type="domain" description="EAL" evidence="3">
    <location>
        <begin position="450"/>
        <end position="702"/>
    </location>
</feature>
<dbReference type="InterPro" id="IPR035965">
    <property type="entry name" value="PAS-like_dom_sf"/>
</dbReference>
<evidence type="ECO:0000259" key="4">
    <source>
        <dbReference type="PROSITE" id="PS50887"/>
    </source>
</evidence>
<dbReference type="Pfam" id="PF00990">
    <property type="entry name" value="GGDEF"/>
    <property type="match status" value="1"/>
</dbReference>
<dbReference type="InterPro" id="IPR001610">
    <property type="entry name" value="PAC"/>
</dbReference>
<dbReference type="SMART" id="SM00267">
    <property type="entry name" value="GGDEF"/>
    <property type="match status" value="1"/>
</dbReference>
<keyword evidence="1" id="KW-1133">Transmembrane helix</keyword>
<dbReference type="SUPFAM" id="SSF55073">
    <property type="entry name" value="Nucleotide cyclase"/>
    <property type="match status" value="1"/>
</dbReference>
<dbReference type="NCBIfam" id="TIGR00254">
    <property type="entry name" value="GGDEF"/>
    <property type="match status" value="1"/>
</dbReference>
<dbReference type="SUPFAM" id="SSF55785">
    <property type="entry name" value="PYP-like sensor domain (PAS domain)"/>
    <property type="match status" value="1"/>
</dbReference>
<evidence type="ECO:0000259" key="2">
    <source>
        <dbReference type="PROSITE" id="PS50113"/>
    </source>
</evidence>
<dbReference type="InterPro" id="IPR052155">
    <property type="entry name" value="Biofilm_reg_signaling"/>
</dbReference>
<name>V4RII5_9HYPH</name>
<gene>
    <name evidence="5" type="ORF">N177_3163</name>
</gene>
<organism evidence="5 6">
    <name type="scientific">Lutibaculum baratangense AMV1</name>
    <dbReference type="NCBI Taxonomy" id="631454"/>
    <lineage>
        <taxon>Bacteria</taxon>
        <taxon>Pseudomonadati</taxon>
        <taxon>Pseudomonadota</taxon>
        <taxon>Alphaproteobacteria</taxon>
        <taxon>Hyphomicrobiales</taxon>
        <taxon>Tepidamorphaceae</taxon>
        <taxon>Lutibaculum</taxon>
    </lineage>
</organism>
<dbReference type="InterPro" id="IPR001633">
    <property type="entry name" value="EAL_dom"/>
</dbReference>
<evidence type="ECO:0000259" key="3">
    <source>
        <dbReference type="PROSITE" id="PS50883"/>
    </source>
</evidence>
<dbReference type="InterPro" id="IPR029787">
    <property type="entry name" value="Nucleotide_cyclase"/>
</dbReference>
<dbReference type="PATRIC" id="fig|631454.5.peg.3123"/>
<keyword evidence="6" id="KW-1185">Reference proteome</keyword>
<dbReference type="SMART" id="SM00086">
    <property type="entry name" value="PAC"/>
    <property type="match status" value="1"/>
</dbReference>
<dbReference type="Gene3D" id="3.20.20.450">
    <property type="entry name" value="EAL domain"/>
    <property type="match status" value="1"/>
</dbReference>
<dbReference type="Gene3D" id="3.30.70.270">
    <property type="match status" value="1"/>
</dbReference>
<sequence length="723" mass="79348">MSAIPAVPWADVQMRFDILWSRVPLLDTELMLPIDIGGTTVGTVRGRAEEVLSRIDDWLQPLPDAWGRMDLLAEVDAELEPLETDLQTLLVGFQVERHRLYEKTRSGIMSLGRQHSMTVGGFFIVTLMLLTMSLLEARIARKAERRFRHFATSASDILWETDAALVMSFVSEGGRCGRQSGGDGSGTGARFCFPRWDALTSAETQTREWAQHLRDLSLQRPFRDFRRRVRTADGDVLTWHVSAVPVFDRAGRFRGYRGVATDITAKLEQEERIRFLAEHDPMTGLVNRAAFQSRLWAMVDCARERRGSCVLLVADLDGFKEINDHHGHDTGDAVLCIVGARLREAAPAGAVAARVGGDEFALAFPIDGRDGAEVDALARVIMACVGRPAFVNGRELSISGCGGVSIYPRDGQAIDKLLKAADLALYCAKRDGPGSLRLFDRTLLEEAERRWQIERALRLAVATSRIEVHYQPIVRLADRRVLALEALARWTDPQLGPISPAIFIPIAEESSLINQIGKAVLMQACCDAAAWDGALAGACVSVNLSPAQFRSEIATVVEQALVISGLDPSRLILEITETVLMQDSGTTLQTLNQLSEKGVGLAIDDFGAGYTSLAYLKKFPVHKIKLDRSFVSDLEDSEDSRLIVEAMIRLAHVLGLQTVAEGVETEAQLAFLERLGCDEVQGYLLGRPGPLDRILAARLRAAANDLARSPVAPPVREVGLAQT</sequence>
<comment type="caution">
    <text evidence="5">The sequence shown here is derived from an EMBL/GenBank/DDBJ whole genome shotgun (WGS) entry which is preliminary data.</text>
</comment>
<proteinExistence type="predicted"/>
<dbReference type="eggNOG" id="COG5001">
    <property type="taxonomic scope" value="Bacteria"/>
</dbReference>
<feature type="domain" description="GGDEF" evidence="4">
    <location>
        <begin position="307"/>
        <end position="441"/>
    </location>
</feature>
<dbReference type="SUPFAM" id="SSF141868">
    <property type="entry name" value="EAL domain-like"/>
    <property type="match status" value="1"/>
</dbReference>
<dbReference type="InterPro" id="IPR000160">
    <property type="entry name" value="GGDEF_dom"/>
</dbReference>
<accession>V4RII5</accession>
<dbReference type="Proteomes" id="UP000017819">
    <property type="component" value="Unassembled WGS sequence"/>
</dbReference>
<dbReference type="Gene3D" id="3.30.450.20">
    <property type="entry name" value="PAS domain"/>
    <property type="match status" value="1"/>
</dbReference>
<dbReference type="CDD" id="cd01949">
    <property type="entry name" value="GGDEF"/>
    <property type="match status" value="1"/>
</dbReference>
<keyword evidence="1" id="KW-0812">Transmembrane</keyword>
<dbReference type="CDD" id="cd01948">
    <property type="entry name" value="EAL"/>
    <property type="match status" value="1"/>
</dbReference>
<dbReference type="STRING" id="631454.N177_3163"/>
<reference evidence="5 6" key="1">
    <citation type="journal article" date="2014" name="Genome Announc.">
        <title>Draft Genome Sequence of Lutibaculum baratangense Strain AMV1T, Isolated from a Mud Volcano in Andamans, India.</title>
        <authorList>
            <person name="Singh A."/>
            <person name="Sreenivas A."/>
            <person name="Sathyanarayana Reddy G."/>
            <person name="Pinnaka A.K."/>
            <person name="Shivaji S."/>
        </authorList>
    </citation>
    <scope>NUCLEOTIDE SEQUENCE [LARGE SCALE GENOMIC DNA]</scope>
    <source>
        <strain evidence="5 6">AMV1</strain>
    </source>
</reference>
<dbReference type="PROSITE" id="PS50883">
    <property type="entry name" value="EAL"/>
    <property type="match status" value="1"/>
</dbReference>
<dbReference type="NCBIfam" id="TIGR00229">
    <property type="entry name" value="sensory_box"/>
    <property type="match status" value="1"/>
</dbReference>
<feature type="domain" description="PAC" evidence="2">
    <location>
        <begin position="223"/>
        <end position="275"/>
    </location>
</feature>
<protein>
    <submittedName>
        <fullName evidence="5">Diguanylate cyclase/phosphodiesterase (GGDEF &amp; EAL domains) with PAS/PAC sensor(S)</fullName>
    </submittedName>
</protein>
<evidence type="ECO:0000256" key="1">
    <source>
        <dbReference type="SAM" id="Phobius"/>
    </source>
</evidence>
<evidence type="ECO:0000313" key="6">
    <source>
        <dbReference type="Proteomes" id="UP000017819"/>
    </source>
</evidence>
<dbReference type="SMART" id="SM00052">
    <property type="entry name" value="EAL"/>
    <property type="match status" value="1"/>
</dbReference>
<dbReference type="InterPro" id="IPR000700">
    <property type="entry name" value="PAS-assoc_C"/>
</dbReference>
<dbReference type="CDD" id="cd00130">
    <property type="entry name" value="PAS"/>
    <property type="match status" value="1"/>
</dbReference>
<dbReference type="AlphaFoldDB" id="V4RII5"/>
<keyword evidence="1" id="KW-0472">Membrane</keyword>
<dbReference type="PANTHER" id="PTHR44757">
    <property type="entry name" value="DIGUANYLATE CYCLASE DGCP"/>
    <property type="match status" value="1"/>
</dbReference>
<dbReference type="Pfam" id="PF00563">
    <property type="entry name" value="EAL"/>
    <property type="match status" value="1"/>
</dbReference>
<dbReference type="PANTHER" id="PTHR44757:SF2">
    <property type="entry name" value="BIOFILM ARCHITECTURE MAINTENANCE PROTEIN MBAA"/>
    <property type="match status" value="1"/>
</dbReference>
<dbReference type="PROSITE" id="PS50113">
    <property type="entry name" value="PAC"/>
    <property type="match status" value="1"/>
</dbReference>
<evidence type="ECO:0000313" key="5">
    <source>
        <dbReference type="EMBL" id="ESR23095.1"/>
    </source>
</evidence>
<dbReference type="PROSITE" id="PS50887">
    <property type="entry name" value="GGDEF"/>
    <property type="match status" value="1"/>
</dbReference>
<dbReference type="InterPro" id="IPR043128">
    <property type="entry name" value="Rev_trsase/Diguanyl_cyclase"/>
</dbReference>
<feature type="transmembrane region" description="Helical" evidence="1">
    <location>
        <begin position="115"/>
        <end position="135"/>
    </location>
</feature>
<dbReference type="InterPro" id="IPR035919">
    <property type="entry name" value="EAL_sf"/>
</dbReference>
<dbReference type="InterPro" id="IPR000014">
    <property type="entry name" value="PAS"/>
</dbReference>